<evidence type="ECO:0000313" key="4">
    <source>
        <dbReference type="Proteomes" id="UP000838412"/>
    </source>
</evidence>
<accession>A0A8K0A9U5</accession>
<feature type="compositionally biased region" description="Basic and acidic residues" evidence="1">
    <location>
        <begin position="75"/>
        <end position="89"/>
    </location>
</feature>
<dbReference type="OrthoDB" id="10043580at2759"/>
<feature type="region of interest" description="Disordered" evidence="1">
    <location>
        <begin position="25"/>
        <end position="153"/>
    </location>
</feature>
<gene>
    <name evidence="3" type="primary">KIAA1143</name>
    <name evidence="3" type="ORF">BLAG_LOCUS22760</name>
</gene>
<reference evidence="3" key="1">
    <citation type="submission" date="2022-01" db="EMBL/GenBank/DDBJ databases">
        <authorList>
            <person name="Braso-Vives M."/>
        </authorList>
    </citation>
    <scope>NUCLEOTIDE SEQUENCE</scope>
</reference>
<dbReference type="PANTHER" id="PTHR31195:SF2">
    <property type="entry name" value="GEO02494P1"/>
    <property type="match status" value="1"/>
</dbReference>
<evidence type="ECO:0000259" key="2">
    <source>
        <dbReference type="Pfam" id="PF15377"/>
    </source>
</evidence>
<name>A0A8K0A9U5_BRALA</name>
<dbReference type="EMBL" id="OV696692">
    <property type="protein sequence ID" value="CAH1270483.1"/>
    <property type="molecule type" value="Genomic_DNA"/>
</dbReference>
<evidence type="ECO:0000256" key="1">
    <source>
        <dbReference type="SAM" id="MobiDB-lite"/>
    </source>
</evidence>
<dbReference type="Proteomes" id="UP000838412">
    <property type="component" value="Chromosome 7"/>
</dbReference>
<feature type="region of interest" description="Disordered" evidence="1">
    <location>
        <begin position="1"/>
        <end position="20"/>
    </location>
</feature>
<feature type="compositionally biased region" description="Basic and acidic residues" evidence="1">
    <location>
        <begin position="25"/>
        <end position="44"/>
    </location>
</feature>
<keyword evidence="4" id="KW-1185">Reference proteome</keyword>
<protein>
    <submittedName>
        <fullName evidence="3">KIAA1143 protein</fullName>
    </submittedName>
</protein>
<feature type="domain" description="DUF4604" evidence="2">
    <location>
        <begin position="8"/>
        <end position="148"/>
    </location>
</feature>
<dbReference type="PANTHER" id="PTHR31195">
    <property type="entry name" value="GEO02494P1"/>
    <property type="match status" value="1"/>
</dbReference>
<dbReference type="InterPro" id="IPR027911">
    <property type="entry name" value="DUF4604"/>
</dbReference>
<dbReference type="AlphaFoldDB" id="A0A8K0A9U5"/>
<organism evidence="3 4">
    <name type="scientific">Branchiostoma lanceolatum</name>
    <name type="common">Common lancelet</name>
    <name type="synonym">Amphioxus lanceolatum</name>
    <dbReference type="NCBI Taxonomy" id="7740"/>
    <lineage>
        <taxon>Eukaryota</taxon>
        <taxon>Metazoa</taxon>
        <taxon>Chordata</taxon>
        <taxon>Cephalochordata</taxon>
        <taxon>Leptocardii</taxon>
        <taxon>Amphioxiformes</taxon>
        <taxon>Branchiostomatidae</taxon>
        <taxon>Branchiostoma</taxon>
    </lineage>
</organism>
<dbReference type="InterPro" id="IPR040219">
    <property type="entry name" value="KIAA1143-like"/>
</dbReference>
<proteinExistence type="predicted"/>
<sequence>MAGRGRHGVSFSKPSEPSFIRQFKERVGYKEGPDINTKKAAEKPSEEEEEDIRDDRDDEKPTVVVLGTGDLTQEEADRWGEEKEKKDEETAIAEGKITFKKPVKRSAEEKSNLDASTSTKKRKDDKSDKKSKMKKVKNSSLLSFGDDEEEEDG</sequence>
<evidence type="ECO:0000313" key="3">
    <source>
        <dbReference type="EMBL" id="CAH1270483.1"/>
    </source>
</evidence>
<dbReference type="Pfam" id="PF15377">
    <property type="entry name" value="DUF4604"/>
    <property type="match status" value="1"/>
</dbReference>